<sequence length="138" mass="15504">MGVNGIPQEREDEREAAAREELKMSDFATEAERNTMNRERLTFPDSRSSKEAFTRLLDAVATEEAAISHLIHAQAGQIEAFTGSEGNYPTAPTNQQINDFQNGVTRMLELLVEKQKLLVRMVELSKRLMDESGDGYGR</sequence>
<dbReference type="Proteomes" id="UP000266340">
    <property type="component" value="Unassembled WGS sequence"/>
</dbReference>
<organism evidence="2 3">
    <name type="scientific">Cohnella faecalis</name>
    <dbReference type="NCBI Taxonomy" id="2315694"/>
    <lineage>
        <taxon>Bacteria</taxon>
        <taxon>Bacillati</taxon>
        <taxon>Bacillota</taxon>
        <taxon>Bacilli</taxon>
        <taxon>Bacillales</taxon>
        <taxon>Paenibacillaceae</taxon>
        <taxon>Cohnella</taxon>
    </lineage>
</organism>
<proteinExistence type="predicted"/>
<evidence type="ECO:0000256" key="1">
    <source>
        <dbReference type="SAM" id="MobiDB-lite"/>
    </source>
</evidence>
<reference evidence="2 3" key="1">
    <citation type="submission" date="2018-09" db="EMBL/GenBank/DDBJ databases">
        <title>Cohnella cavernae sp. nov., isolated from a karst cave.</title>
        <authorList>
            <person name="Zhu H."/>
        </authorList>
    </citation>
    <scope>NUCLEOTIDE SEQUENCE [LARGE SCALE GENOMIC DNA]</scope>
    <source>
        <strain evidence="2 3">K2E09-144</strain>
    </source>
</reference>
<dbReference type="RefSeq" id="WP_119150853.1">
    <property type="nucleotide sequence ID" value="NZ_JBHSOV010000035.1"/>
</dbReference>
<evidence type="ECO:0000313" key="2">
    <source>
        <dbReference type="EMBL" id="RIE02820.1"/>
    </source>
</evidence>
<dbReference type="AlphaFoldDB" id="A0A398CKJ1"/>
<comment type="caution">
    <text evidence="2">The sequence shown here is derived from an EMBL/GenBank/DDBJ whole genome shotgun (WGS) entry which is preliminary data.</text>
</comment>
<dbReference type="InterPro" id="IPR058705">
    <property type="entry name" value="A_ENA"/>
</dbReference>
<gene>
    <name evidence="2" type="ORF">D3H35_19500</name>
</gene>
<dbReference type="Pfam" id="PF26595">
    <property type="entry name" value="A_ENA"/>
    <property type="match status" value="1"/>
</dbReference>
<accession>A0A398CKJ1</accession>
<feature type="compositionally biased region" description="Basic and acidic residues" evidence="1">
    <location>
        <begin position="8"/>
        <end position="21"/>
    </location>
</feature>
<name>A0A398CKJ1_9BACL</name>
<evidence type="ECO:0000313" key="3">
    <source>
        <dbReference type="Proteomes" id="UP000266340"/>
    </source>
</evidence>
<protein>
    <submittedName>
        <fullName evidence="2">Uncharacterized protein</fullName>
    </submittedName>
</protein>
<feature type="region of interest" description="Disordered" evidence="1">
    <location>
        <begin position="1"/>
        <end position="21"/>
    </location>
</feature>
<dbReference type="OrthoDB" id="2939962at2"/>
<keyword evidence="3" id="KW-1185">Reference proteome</keyword>
<dbReference type="EMBL" id="QXJM01000039">
    <property type="protein sequence ID" value="RIE02820.1"/>
    <property type="molecule type" value="Genomic_DNA"/>
</dbReference>